<keyword evidence="16" id="KW-1185">Reference proteome</keyword>
<comment type="cofactor">
    <cofactor evidence="1">
        <name>pyridoxal 5'-phosphate</name>
        <dbReference type="ChEBI" id="CHEBI:597326"/>
    </cofactor>
</comment>
<evidence type="ECO:0000256" key="9">
    <source>
        <dbReference type="ARBA" id="ARBA00022898"/>
    </source>
</evidence>
<dbReference type="InterPro" id="IPR015421">
    <property type="entry name" value="PyrdxlP-dep_Trfase_major"/>
</dbReference>
<dbReference type="Proteomes" id="UP000633136">
    <property type="component" value="Unassembled WGS sequence"/>
</dbReference>
<gene>
    <name evidence="15" type="primary">ectB</name>
    <name evidence="15" type="ORF">GCM10011401_23890</name>
</gene>
<keyword evidence="9 14" id="KW-0663">Pyridoxal phosphate</keyword>
<keyword evidence="8" id="KW-0808">Transferase</keyword>
<reference evidence="15" key="1">
    <citation type="journal article" date="2014" name="Int. J. Syst. Evol. Microbiol.">
        <title>Complete genome sequence of Corynebacterium casei LMG S-19264T (=DSM 44701T), isolated from a smear-ripened cheese.</title>
        <authorList>
            <consortium name="US DOE Joint Genome Institute (JGI-PGF)"/>
            <person name="Walter F."/>
            <person name="Albersmeier A."/>
            <person name="Kalinowski J."/>
            <person name="Ruckert C."/>
        </authorList>
    </citation>
    <scope>NUCLEOTIDE SEQUENCE</scope>
    <source>
        <strain evidence="15">CGMCC 1.15388</strain>
    </source>
</reference>
<evidence type="ECO:0000256" key="11">
    <source>
        <dbReference type="ARBA" id="ARBA00030665"/>
    </source>
</evidence>
<evidence type="ECO:0000256" key="3">
    <source>
        <dbReference type="ARBA" id="ARBA00004946"/>
    </source>
</evidence>
<protein>
    <recommendedName>
        <fullName evidence="6">Diaminobutyrate--2-oxoglutarate transaminase</fullName>
        <ecNumber evidence="5">2.6.1.76</ecNumber>
    </recommendedName>
    <alternativeName>
        <fullName evidence="11">DABA aminotransferase</fullName>
    </alternativeName>
    <alternativeName>
        <fullName evidence="12">Diaminobutyrate--2-oxoglutarate aminotransferase</fullName>
    </alternativeName>
    <alternativeName>
        <fullName evidence="10">L-2,4-diaminobutyric acid transaminase</fullName>
    </alternativeName>
</protein>
<evidence type="ECO:0000256" key="12">
    <source>
        <dbReference type="ARBA" id="ARBA00031476"/>
    </source>
</evidence>
<dbReference type="PANTHER" id="PTHR43552">
    <property type="entry name" value="DIAMINOBUTYRATE--2-OXOGLUTARATE AMINOTRANSFERASE"/>
    <property type="match status" value="1"/>
</dbReference>
<evidence type="ECO:0000256" key="13">
    <source>
        <dbReference type="ARBA" id="ARBA00049111"/>
    </source>
</evidence>
<dbReference type="PIRSF" id="PIRSF000521">
    <property type="entry name" value="Transaminase_4ab_Lys_Orn"/>
    <property type="match status" value="1"/>
</dbReference>
<organism evidence="15 16">
    <name type="scientific">Nesterenkonia cremea</name>
    <dbReference type="NCBI Taxonomy" id="1882340"/>
    <lineage>
        <taxon>Bacteria</taxon>
        <taxon>Bacillati</taxon>
        <taxon>Actinomycetota</taxon>
        <taxon>Actinomycetes</taxon>
        <taxon>Micrococcales</taxon>
        <taxon>Micrococcaceae</taxon>
        <taxon>Nesterenkonia</taxon>
    </lineage>
</organism>
<proteinExistence type="inferred from homology"/>
<dbReference type="CDD" id="cd00610">
    <property type="entry name" value="OAT_like"/>
    <property type="match status" value="1"/>
</dbReference>
<dbReference type="GO" id="GO:0045303">
    <property type="term" value="F:diaminobutyrate-2-oxoglutarate transaminase activity"/>
    <property type="evidence" value="ECO:0007669"/>
    <property type="project" value="UniProtKB-EC"/>
</dbReference>
<evidence type="ECO:0000256" key="1">
    <source>
        <dbReference type="ARBA" id="ARBA00001933"/>
    </source>
</evidence>
<dbReference type="InterPro" id="IPR015424">
    <property type="entry name" value="PyrdxlP-dep_Trfase"/>
</dbReference>
<evidence type="ECO:0000256" key="7">
    <source>
        <dbReference type="ARBA" id="ARBA00022576"/>
    </source>
</evidence>
<evidence type="ECO:0000256" key="5">
    <source>
        <dbReference type="ARBA" id="ARBA00013155"/>
    </source>
</evidence>
<dbReference type="PROSITE" id="PS00600">
    <property type="entry name" value="AA_TRANSFER_CLASS_3"/>
    <property type="match status" value="1"/>
</dbReference>
<comment type="catalytic activity">
    <reaction evidence="13">
        <text>L-2,4-diaminobutanoate + 2-oxoglutarate = L-aspartate 4-semialdehyde + L-glutamate</text>
        <dbReference type="Rhea" id="RHEA:11160"/>
        <dbReference type="ChEBI" id="CHEBI:16810"/>
        <dbReference type="ChEBI" id="CHEBI:29985"/>
        <dbReference type="ChEBI" id="CHEBI:58761"/>
        <dbReference type="ChEBI" id="CHEBI:537519"/>
        <dbReference type="EC" id="2.6.1.76"/>
    </reaction>
</comment>
<evidence type="ECO:0000313" key="15">
    <source>
        <dbReference type="EMBL" id="GGE75777.1"/>
    </source>
</evidence>
<evidence type="ECO:0000256" key="8">
    <source>
        <dbReference type="ARBA" id="ARBA00022679"/>
    </source>
</evidence>
<evidence type="ECO:0000256" key="14">
    <source>
        <dbReference type="RuleBase" id="RU003560"/>
    </source>
</evidence>
<comment type="function">
    <text evidence="2">Catalyzes reversively the conversion of L-aspartate beta-semialdehyde (ASA) to L-2,4-diaminobutyrate (DABA) by transamination with L-glutamate.</text>
</comment>
<evidence type="ECO:0000313" key="16">
    <source>
        <dbReference type="Proteomes" id="UP000633136"/>
    </source>
</evidence>
<evidence type="ECO:0000256" key="4">
    <source>
        <dbReference type="ARBA" id="ARBA00008954"/>
    </source>
</evidence>
<dbReference type="Gene3D" id="3.40.640.10">
    <property type="entry name" value="Type I PLP-dependent aspartate aminotransferase-like (Major domain)"/>
    <property type="match status" value="1"/>
</dbReference>
<dbReference type="RefSeq" id="WP_188686034.1">
    <property type="nucleotide sequence ID" value="NZ_BMIS01000013.1"/>
</dbReference>
<reference evidence="15" key="2">
    <citation type="submission" date="2020-09" db="EMBL/GenBank/DDBJ databases">
        <authorList>
            <person name="Sun Q."/>
            <person name="Zhou Y."/>
        </authorList>
    </citation>
    <scope>NUCLEOTIDE SEQUENCE</scope>
    <source>
        <strain evidence="15">CGMCC 1.15388</strain>
    </source>
</reference>
<comment type="similarity">
    <text evidence="4 14">Belongs to the class-III pyridoxal-phosphate-dependent aminotransferase family.</text>
</comment>
<accession>A0A917AU66</accession>
<evidence type="ECO:0000256" key="2">
    <source>
        <dbReference type="ARBA" id="ARBA00002189"/>
    </source>
</evidence>
<dbReference type="InterPro" id="IPR015422">
    <property type="entry name" value="PyrdxlP-dep_Trfase_small"/>
</dbReference>
<comment type="caution">
    <text evidence="15">The sequence shown here is derived from an EMBL/GenBank/DDBJ whole genome shotgun (WGS) entry which is preliminary data.</text>
</comment>
<dbReference type="InterPro" id="IPR049704">
    <property type="entry name" value="Aminotrans_3_PPA_site"/>
</dbReference>
<evidence type="ECO:0000256" key="6">
    <source>
        <dbReference type="ARBA" id="ARBA00014798"/>
    </source>
</evidence>
<sequence>MTATSAPVDVGHLNESEVRSYSREWPAVFSRARGSRIWSNEREYLDFFSGAGSLNYGHNDPCAQRALVDYLSEDGILQSLDMQTDARLEFLRELYDLVLGPRDLAGYRAMFTGPTGTNAIEAALKCARLATGRTRALAFTGGFHGVSLGSLALSSNGAKRSAAGVPLTDATLVPFDSPSQEPGEALDWLERAHFLECPESERPACVVMELVQGEGGVHVASREWAQGVELICHRYGVPLIVDEIQTGCGRTGRFFSFEHYDLRPDMVTLSKSLSGIGLPLSILLVDPAYDLQDGQHNGTFRGNNAAFVTATACLRKYWSDDVLAQRTRDREDLVTNILVDSGIADRFQVRGKGQLLGIDLGAADVTAWVASELFAAGILVETAGDRGQVLKLLPALTMESEDLNKGVTAIADVILRVCRESTAF</sequence>
<dbReference type="SUPFAM" id="SSF53383">
    <property type="entry name" value="PLP-dependent transferases"/>
    <property type="match status" value="1"/>
</dbReference>
<dbReference type="EC" id="2.6.1.76" evidence="5"/>
<name>A0A917AU66_9MICC</name>
<dbReference type="GO" id="GO:0030170">
    <property type="term" value="F:pyridoxal phosphate binding"/>
    <property type="evidence" value="ECO:0007669"/>
    <property type="project" value="InterPro"/>
</dbReference>
<dbReference type="InterPro" id="IPR004637">
    <property type="entry name" value="Dat"/>
</dbReference>
<evidence type="ECO:0000256" key="10">
    <source>
        <dbReference type="ARBA" id="ARBA00029744"/>
    </source>
</evidence>
<dbReference type="Gene3D" id="3.90.1150.10">
    <property type="entry name" value="Aspartate Aminotransferase, domain 1"/>
    <property type="match status" value="1"/>
</dbReference>
<dbReference type="Pfam" id="PF00202">
    <property type="entry name" value="Aminotran_3"/>
    <property type="match status" value="1"/>
</dbReference>
<dbReference type="InterPro" id="IPR005814">
    <property type="entry name" value="Aminotrans_3"/>
</dbReference>
<dbReference type="EMBL" id="BMIS01000013">
    <property type="protein sequence ID" value="GGE75777.1"/>
    <property type="molecule type" value="Genomic_DNA"/>
</dbReference>
<dbReference type="AlphaFoldDB" id="A0A917AU66"/>
<comment type="pathway">
    <text evidence="3">Amine and polyamine biosynthesis; ectoine biosynthesis; L-ectoine from L-aspartate 4-semialdehyde: step 1/3.</text>
</comment>
<dbReference type="PANTHER" id="PTHR43552:SF2">
    <property type="entry name" value="DIAMINOBUTYRATE--2-OXOGLUTARATE TRANSAMINASE"/>
    <property type="match status" value="1"/>
</dbReference>
<dbReference type="NCBIfam" id="NF006733">
    <property type="entry name" value="PRK09264.1"/>
    <property type="match status" value="1"/>
</dbReference>
<keyword evidence="7" id="KW-0032">Aminotransferase</keyword>